<dbReference type="AlphaFoldDB" id="A0A5E6MYM2"/>
<dbReference type="PANTHER" id="PTHR40396:SF1">
    <property type="entry name" value="ATPASE AAA-TYPE CORE DOMAIN-CONTAINING PROTEIN"/>
    <property type="match status" value="1"/>
</dbReference>
<dbReference type="InterPro" id="IPR027417">
    <property type="entry name" value="P-loop_NTPase"/>
</dbReference>
<proteinExistence type="predicted"/>
<feature type="domain" description="ATPase AAA-type core" evidence="1">
    <location>
        <begin position="41"/>
        <end position="332"/>
    </location>
</feature>
<reference evidence="2" key="1">
    <citation type="submission" date="2019-09" db="EMBL/GenBank/DDBJ databases">
        <authorList>
            <person name="Chandra G."/>
            <person name="Truman W A."/>
        </authorList>
    </citation>
    <scope>NUCLEOTIDE SEQUENCE</scope>
    <source>
        <strain evidence="2">PS683</strain>
    </source>
</reference>
<dbReference type="Pfam" id="PF13304">
    <property type="entry name" value="AAA_21"/>
    <property type="match status" value="1"/>
</dbReference>
<dbReference type="GO" id="GO:0005524">
    <property type="term" value="F:ATP binding"/>
    <property type="evidence" value="ECO:0007669"/>
    <property type="project" value="InterPro"/>
</dbReference>
<dbReference type="PANTHER" id="PTHR40396">
    <property type="entry name" value="ATPASE-LIKE PROTEIN"/>
    <property type="match status" value="1"/>
</dbReference>
<dbReference type="InterPro" id="IPR003959">
    <property type="entry name" value="ATPase_AAA_core"/>
</dbReference>
<dbReference type="GO" id="GO:0016887">
    <property type="term" value="F:ATP hydrolysis activity"/>
    <property type="evidence" value="ECO:0007669"/>
    <property type="project" value="InterPro"/>
</dbReference>
<sequence>MIIEYGFKNFFSFREESTISFRFDNNVPESVSHDEEIGTLLGIKGGNASGKTNLLRALRFIKYFISESVRSDSEKRIPVDCFFLDKDKPTEFFIEFKVQETYYKYEVSLTRDSVLNESVSKKAKKWVPVATRVANDMTYLKKDLSGFGGVKLNSNASFISIYSQFNIFERTEDLHPIHEFFEYMIVNVNRGGMVEDVNFKTISEFYHTNKKAFEFTKNFIRRCDVGIKDIKIFSGQDQDGDKYFYPRFYHYANGKEFPVSYQRESKGTTRLYNFLGSYWLTLESGNVLAMDEFDIHLHALLLPHLLDLFQNPKHNKKHAQFIFTAHNTEIIDTLGKYRTILVNKEDNESYCYRLDELPGSLVRNDRPIAPLYISGKIGGVPNL</sequence>
<organism evidence="2">
    <name type="scientific">Pseudomonas fluorescens</name>
    <dbReference type="NCBI Taxonomy" id="294"/>
    <lineage>
        <taxon>Bacteria</taxon>
        <taxon>Pseudomonadati</taxon>
        <taxon>Pseudomonadota</taxon>
        <taxon>Gammaproteobacteria</taxon>
        <taxon>Pseudomonadales</taxon>
        <taxon>Pseudomonadaceae</taxon>
        <taxon>Pseudomonas</taxon>
    </lineage>
</organism>
<dbReference type="EMBL" id="LR700651">
    <property type="protein sequence ID" value="VVM16548.1"/>
    <property type="molecule type" value="Genomic_DNA"/>
</dbReference>
<evidence type="ECO:0000313" key="2">
    <source>
        <dbReference type="EMBL" id="VVM16548.1"/>
    </source>
</evidence>
<protein>
    <recommendedName>
        <fullName evidence="1">ATPase AAA-type core domain-containing protein</fullName>
    </recommendedName>
</protein>
<dbReference type="Gene3D" id="3.40.50.300">
    <property type="entry name" value="P-loop containing nucleotide triphosphate hydrolases"/>
    <property type="match status" value="1"/>
</dbReference>
<name>A0A5E6MYM2_PSEFL</name>
<dbReference type="SUPFAM" id="SSF52540">
    <property type="entry name" value="P-loop containing nucleoside triphosphate hydrolases"/>
    <property type="match status" value="1"/>
</dbReference>
<evidence type="ECO:0000259" key="1">
    <source>
        <dbReference type="Pfam" id="PF13304"/>
    </source>
</evidence>
<gene>
    <name evidence="2" type="ORF">PS683_04887</name>
</gene>
<accession>A0A5E6MYM2</accession>